<dbReference type="SUPFAM" id="SSF46689">
    <property type="entry name" value="Homeodomain-like"/>
    <property type="match status" value="1"/>
</dbReference>
<evidence type="ECO:0000256" key="4">
    <source>
        <dbReference type="ARBA" id="ARBA00023163"/>
    </source>
</evidence>
<keyword evidence="8" id="KW-1185">Reference proteome</keyword>
<evidence type="ECO:0000256" key="1">
    <source>
        <dbReference type="ARBA" id="ARBA00022491"/>
    </source>
</evidence>
<dbReference type="SUPFAM" id="SSF48498">
    <property type="entry name" value="Tetracyclin repressor-like, C-terminal domain"/>
    <property type="match status" value="1"/>
</dbReference>
<dbReference type="GO" id="GO:0003700">
    <property type="term" value="F:DNA-binding transcription factor activity"/>
    <property type="evidence" value="ECO:0007669"/>
    <property type="project" value="TreeGrafter"/>
</dbReference>
<evidence type="ECO:0000256" key="2">
    <source>
        <dbReference type="ARBA" id="ARBA00023015"/>
    </source>
</evidence>
<dbReference type="Pfam" id="PF00440">
    <property type="entry name" value="TetR_N"/>
    <property type="match status" value="1"/>
</dbReference>
<evidence type="ECO:0000259" key="6">
    <source>
        <dbReference type="PROSITE" id="PS50977"/>
    </source>
</evidence>
<evidence type="ECO:0000256" key="5">
    <source>
        <dbReference type="PROSITE-ProRule" id="PRU00335"/>
    </source>
</evidence>
<dbReference type="InterPro" id="IPR001647">
    <property type="entry name" value="HTH_TetR"/>
</dbReference>
<dbReference type="InterPro" id="IPR050109">
    <property type="entry name" value="HTH-type_TetR-like_transc_reg"/>
</dbReference>
<gene>
    <name evidence="7" type="ORF">FM110_02025</name>
</gene>
<dbReference type="RefSeq" id="WP_087102196.1">
    <property type="nucleotide sequence ID" value="NZ_FWFG01000018.1"/>
</dbReference>
<organism evidence="7 8">
    <name type="scientific">Brachybacterium nesterenkovii</name>
    <dbReference type="NCBI Taxonomy" id="47847"/>
    <lineage>
        <taxon>Bacteria</taxon>
        <taxon>Bacillati</taxon>
        <taxon>Actinomycetota</taxon>
        <taxon>Actinomycetes</taxon>
        <taxon>Micrococcales</taxon>
        <taxon>Dermabacteraceae</taxon>
        <taxon>Brachybacterium</taxon>
    </lineage>
</organism>
<dbReference type="InterPro" id="IPR036271">
    <property type="entry name" value="Tet_transcr_reg_TetR-rel_C_sf"/>
</dbReference>
<reference evidence="7 8" key="1">
    <citation type="submission" date="2017-02" db="EMBL/GenBank/DDBJ databases">
        <authorList>
            <person name="Peterson S.W."/>
        </authorList>
    </citation>
    <scope>NUCLEOTIDE SEQUENCE [LARGE SCALE GENOMIC DNA]</scope>
    <source>
        <strain evidence="7 8">CIP104813</strain>
    </source>
</reference>
<evidence type="ECO:0000256" key="3">
    <source>
        <dbReference type="ARBA" id="ARBA00023125"/>
    </source>
</evidence>
<dbReference type="PROSITE" id="PS50977">
    <property type="entry name" value="HTH_TETR_2"/>
    <property type="match status" value="1"/>
</dbReference>
<feature type="domain" description="HTH tetR-type" evidence="6">
    <location>
        <begin position="14"/>
        <end position="74"/>
    </location>
</feature>
<dbReference type="PANTHER" id="PTHR30055">
    <property type="entry name" value="HTH-TYPE TRANSCRIPTIONAL REGULATOR RUTR"/>
    <property type="match status" value="1"/>
</dbReference>
<sequence length="191" mass="20967">MPKIIGGSLEEHRQQTRARIFAAVGELMERDDFDQITFSRIAAEAGVGRTALYNHFPDKDTLLVEFAIHETASYLERLREGIAGASDAVEAIALYVRTQVSLHGAFHMPSRHTTLAPETAMRMREHVVMIEDVLRGILVQGIAAGDFARDLDVDPTVRIVNSLLIGRSTANDRETEALVAFVVRSLGGTPA</sequence>
<name>A0A1X6WTZ4_9MICO</name>
<dbReference type="EMBL" id="FWFG01000018">
    <property type="protein sequence ID" value="SLM88573.1"/>
    <property type="molecule type" value="Genomic_DNA"/>
</dbReference>
<evidence type="ECO:0000313" key="8">
    <source>
        <dbReference type="Proteomes" id="UP000195981"/>
    </source>
</evidence>
<dbReference type="AlphaFoldDB" id="A0A1X6WTZ4"/>
<dbReference type="Gene3D" id="1.10.357.10">
    <property type="entry name" value="Tetracycline Repressor, domain 2"/>
    <property type="match status" value="1"/>
</dbReference>
<dbReference type="PANTHER" id="PTHR30055:SF175">
    <property type="entry name" value="HTH-TYPE TRANSCRIPTIONAL REPRESSOR KSTR2"/>
    <property type="match status" value="1"/>
</dbReference>
<dbReference type="OrthoDB" id="4709704at2"/>
<proteinExistence type="predicted"/>
<keyword evidence="3 5" id="KW-0238">DNA-binding</keyword>
<dbReference type="GO" id="GO:0000976">
    <property type="term" value="F:transcription cis-regulatory region binding"/>
    <property type="evidence" value="ECO:0007669"/>
    <property type="project" value="TreeGrafter"/>
</dbReference>
<protein>
    <submittedName>
        <fullName evidence="7">Transcriptional regulator, TetR family</fullName>
    </submittedName>
</protein>
<keyword evidence="4" id="KW-0804">Transcription</keyword>
<feature type="DNA-binding region" description="H-T-H motif" evidence="5">
    <location>
        <begin position="37"/>
        <end position="56"/>
    </location>
</feature>
<dbReference type="Proteomes" id="UP000195981">
    <property type="component" value="Unassembled WGS sequence"/>
</dbReference>
<evidence type="ECO:0000313" key="7">
    <source>
        <dbReference type="EMBL" id="SLM88573.1"/>
    </source>
</evidence>
<keyword evidence="2" id="KW-0805">Transcription regulation</keyword>
<keyword evidence="1" id="KW-0678">Repressor</keyword>
<accession>A0A1X6WTZ4</accession>
<dbReference type="InterPro" id="IPR009057">
    <property type="entry name" value="Homeodomain-like_sf"/>
</dbReference>